<dbReference type="AlphaFoldDB" id="A0A2P6PF95"/>
<dbReference type="Gramene" id="PRQ20603">
    <property type="protein sequence ID" value="PRQ20603"/>
    <property type="gene ID" value="RchiOBHm_Chr7g0229961"/>
</dbReference>
<organism evidence="1 2">
    <name type="scientific">Rosa chinensis</name>
    <name type="common">China rose</name>
    <dbReference type="NCBI Taxonomy" id="74649"/>
    <lineage>
        <taxon>Eukaryota</taxon>
        <taxon>Viridiplantae</taxon>
        <taxon>Streptophyta</taxon>
        <taxon>Embryophyta</taxon>
        <taxon>Tracheophyta</taxon>
        <taxon>Spermatophyta</taxon>
        <taxon>Magnoliopsida</taxon>
        <taxon>eudicotyledons</taxon>
        <taxon>Gunneridae</taxon>
        <taxon>Pentapetalae</taxon>
        <taxon>rosids</taxon>
        <taxon>fabids</taxon>
        <taxon>Rosales</taxon>
        <taxon>Rosaceae</taxon>
        <taxon>Rosoideae</taxon>
        <taxon>Rosoideae incertae sedis</taxon>
        <taxon>Rosa</taxon>
    </lineage>
</organism>
<protein>
    <submittedName>
        <fullName evidence="1">Uncharacterized protein</fullName>
    </submittedName>
</protein>
<name>A0A2P6PF95_ROSCH</name>
<evidence type="ECO:0000313" key="1">
    <source>
        <dbReference type="EMBL" id="PRQ20603.1"/>
    </source>
</evidence>
<sequence>MLGDVVVWCAGQKAKANKGFLFLKENRNHGALPLVVHFQLIFYSHSHSLFRLCLLQFSHHPHLSFFFFQSCCNCNCNSTMPPPPPPVETRLRHRPKPSLGVTKHGLRPSYAAPMAVKPLFLPSFRFPAAICTHIHSCFTQRTNLVAFTSNQHRLIAAGASSET</sequence>
<accession>A0A2P6PF95</accession>
<gene>
    <name evidence="1" type="ORF">RchiOBHm_Chr7g0229961</name>
</gene>
<comment type="caution">
    <text evidence="1">The sequence shown here is derived from an EMBL/GenBank/DDBJ whole genome shotgun (WGS) entry which is preliminary data.</text>
</comment>
<reference evidence="1 2" key="1">
    <citation type="journal article" date="2018" name="Nat. Genet.">
        <title>The Rosa genome provides new insights in the design of modern roses.</title>
        <authorList>
            <person name="Bendahmane M."/>
        </authorList>
    </citation>
    <scope>NUCLEOTIDE SEQUENCE [LARGE SCALE GENOMIC DNA]</scope>
    <source>
        <strain evidence="2">cv. Old Blush</strain>
    </source>
</reference>
<evidence type="ECO:0000313" key="2">
    <source>
        <dbReference type="Proteomes" id="UP000238479"/>
    </source>
</evidence>
<dbReference type="EMBL" id="PDCK01000045">
    <property type="protein sequence ID" value="PRQ20603.1"/>
    <property type="molecule type" value="Genomic_DNA"/>
</dbReference>
<dbReference type="Proteomes" id="UP000238479">
    <property type="component" value="Chromosome 7"/>
</dbReference>
<keyword evidence="2" id="KW-1185">Reference proteome</keyword>
<proteinExistence type="predicted"/>